<dbReference type="SMART" id="SM00360">
    <property type="entry name" value="RRM"/>
    <property type="match status" value="1"/>
</dbReference>
<keyword evidence="1 2" id="KW-0694">RNA-binding</keyword>
<dbReference type="Proteomes" id="UP001370490">
    <property type="component" value="Unassembled WGS sequence"/>
</dbReference>
<dbReference type="GO" id="GO:1990904">
    <property type="term" value="C:ribonucleoprotein complex"/>
    <property type="evidence" value="ECO:0007669"/>
    <property type="project" value="TreeGrafter"/>
</dbReference>
<dbReference type="PANTHER" id="PTHR10693">
    <property type="entry name" value="RAS GTPASE-ACTIVATING PROTEIN-BINDING PROTEIN"/>
    <property type="match status" value="1"/>
</dbReference>
<dbReference type="CDD" id="cd00780">
    <property type="entry name" value="NTF2"/>
    <property type="match status" value="1"/>
</dbReference>
<organism evidence="6 7">
    <name type="scientific">Dillenia turbinata</name>
    <dbReference type="NCBI Taxonomy" id="194707"/>
    <lineage>
        <taxon>Eukaryota</taxon>
        <taxon>Viridiplantae</taxon>
        <taxon>Streptophyta</taxon>
        <taxon>Embryophyta</taxon>
        <taxon>Tracheophyta</taxon>
        <taxon>Spermatophyta</taxon>
        <taxon>Magnoliopsida</taxon>
        <taxon>eudicotyledons</taxon>
        <taxon>Gunneridae</taxon>
        <taxon>Pentapetalae</taxon>
        <taxon>Dilleniales</taxon>
        <taxon>Dilleniaceae</taxon>
        <taxon>Dillenia</taxon>
    </lineage>
</organism>
<evidence type="ECO:0000256" key="3">
    <source>
        <dbReference type="SAM" id="MobiDB-lite"/>
    </source>
</evidence>
<dbReference type="SUPFAM" id="SSF54427">
    <property type="entry name" value="NTF2-like"/>
    <property type="match status" value="1"/>
</dbReference>
<dbReference type="AlphaFoldDB" id="A0AAN8VCY9"/>
<dbReference type="InterPro" id="IPR032710">
    <property type="entry name" value="NTF2-like_dom_sf"/>
</dbReference>
<dbReference type="InterPro" id="IPR018222">
    <property type="entry name" value="Nuclear_transport_factor_2_euk"/>
</dbReference>
<dbReference type="InterPro" id="IPR039539">
    <property type="entry name" value="Ras_GTPase_bind_prot"/>
</dbReference>
<feature type="domain" description="NTF2" evidence="5">
    <location>
        <begin position="18"/>
        <end position="134"/>
    </location>
</feature>
<feature type="region of interest" description="Disordered" evidence="3">
    <location>
        <begin position="257"/>
        <end position="315"/>
    </location>
</feature>
<evidence type="ECO:0000313" key="7">
    <source>
        <dbReference type="Proteomes" id="UP001370490"/>
    </source>
</evidence>
<proteinExistence type="predicted"/>
<dbReference type="PROSITE" id="PS50102">
    <property type="entry name" value="RRM"/>
    <property type="match status" value="1"/>
</dbReference>
<gene>
    <name evidence="6" type="ORF">RJ641_009448</name>
</gene>
<dbReference type="PANTHER" id="PTHR10693:SF75">
    <property type="entry name" value="NUCLEAR TRANSPORT FACTOR 2"/>
    <property type="match status" value="1"/>
</dbReference>
<protein>
    <submittedName>
        <fullName evidence="6">Nuclear transport factor 2 domain</fullName>
    </submittedName>
</protein>
<dbReference type="FunFam" id="3.10.450.50:FF:000003">
    <property type="entry name" value="Nuclear transport factor 2 family protein"/>
    <property type="match status" value="1"/>
</dbReference>
<keyword evidence="7" id="KW-1185">Reference proteome</keyword>
<dbReference type="GO" id="GO:0003729">
    <property type="term" value="F:mRNA binding"/>
    <property type="evidence" value="ECO:0007669"/>
    <property type="project" value="TreeGrafter"/>
</dbReference>
<feature type="region of interest" description="Disordered" evidence="3">
    <location>
        <begin position="417"/>
        <end position="479"/>
    </location>
</feature>
<dbReference type="InterPro" id="IPR012677">
    <property type="entry name" value="Nucleotide-bd_a/b_plait_sf"/>
</dbReference>
<accession>A0AAN8VCY9</accession>
<dbReference type="InterPro" id="IPR035979">
    <property type="entry name" value="RBD_domain_sf"/>
</dbReference>
<dbReference type="EMBL" id="JBAMMX010000016">
    <property type="protein sequence ID" value="KAK6925122.1"/>
    <property type="molecule type" value="Genomic_DNA"/>
</dbReference>
<evidence type="ECO:0000259" key="5">
    <source>
        <dbReference type="PROSITE" id="PS50177"/>
    </source>
</evidence>
<evidence type="ECO:0000313" key="6">
    <source>
        <dbReference type="EMBL" id="KAK6925122.1"/>
    </source>
</evidence>
<dbReference type="CDD" id="cd00590">
    <property type="entry name" value="RRM_SF"/>
    <property type="match status" value="1"/>
</dbReference>
<evidence type="ECO:0000259" key="4">
    <source>
        <dbReference type="PROSITE" id="PS50102"/>
    </source>
</evidence>
<dbReference type="InterPro" id="IPR000504">
    <property type="entry name" value="RRM_dom"/>
</dbReference>
<evidence type="ECO:0000256" key="2">
    <source>
        <dbReference type="PROSITE-ProRule" id="PRU00176"/>
    </source>
</evidence>
<feature type="region of interest" description="Disordered" evidence="3">
    <location>
        <begin position="183"/>
        <end position="208"/>
    </location>
</feature>
<sequence length="479" mass="51741">MMALQEANPAPAPSAQVVGNAFVEQYYHILHQSPELVYRFYQDSSVLSRPDANGSMTSVTTMNSINEKILSLDYQDYKAEIKTADAQESYKDGVIVVVTGCLTGKDSVRRKFTQTFFLAPQEKGYYVLNDIFRYVEESESVDVPILPANGTDEIAPEPPLTPDPESADSTFLSSVPVHVPDQPVLDPATSISEEDLNNGPEVCDPSDVDEGSVIEEEVAPEPANHPNQNEVQVFDSAPSAPQEDAPKSSYASIVAKSNAKPGPVHGPVNTVRVAPTNTDQQSVAPKPAPAPAPAPEVSDPGTDTAEGNNVPEDSEGYSIYIRNLPLYATVAQLEEVFKTYGPIKRDGIQVRSNKLQGFCFGFVEFELPDSVQRAIEASPIRIGGRQAAVEEKRTTTRVTGSGRGRFAARNAYRSDSFRGRGNYSGGRGYGRNDFRNQGEFSGRARGSGNRGVEGYQRVDQNGNGRGGRQGGSNQTAKPA</sequence>
<name>A0AAN8VCY9_9MAGN</name>
<feature type="domain" description="RRM" evidence="4">
    <location>
        <begin position="317"/>
        <end position="394"/>
    </location>
</feature>
<dbReference type="GO" id="GO:0005829">
    <property type="term" value="C:cytosol"/>
    <property type="evidence" value="ECO:0007669"/>
    <property type="project" value="TreeGrafter"/>
</dbReference>
<dbReference type="SUPFAM" id="SSF54928">
    <property type="entry name" value="RNA-binding domain, RBD"/>
    <property type="match status" value="1"/>
</dbReference>
<evidence type="ECO:0000256" key="1">
    <source>
        <dbReference type="ARBA" id="ARBA00022884"/>
    </source>
</evidence>
<dbReference type="Pfam" id="PF00076">
    <property type="entry name" value="RRM_1"/>
    <property type="match status" value="1"/>
</dbReference>
<dbReference type="PROSITE" id="PS50177">
    <property type="entry name" value="NTF2_DOMAIN"/>
    <property type="match status" value="1"/>
</dbReference>
<comment type="caution">
    <text evidence="6">The sequence shown here is derived from an EMBL/GenBank/DDBJ whole genome shotgun (WGS) entry which is preliminary data.</text>
</comment>
<feature type="region of interest" description="Disordered" evidence="3">
    <location>
        <begin position="146"/>
        <end position="171"/>
    </location>
</feature>
<dbReference type="Pfam" id="PF02136">
    <property type="entry name" value="NTF2"/>
    <property type="match status" value="1"/>
</dbReference>
<dbReference type="Gene3D" id="3.30.70.330">
    <property type="match status" value="1"/>
</dbReference>
<reference evidence="6 7" key="1">
    <citation type="submission" date="2023-12" db="EMBL/GenBank/DDBJ databases">
        <title>A high-quality genome assembly for Dillenia turbinata (Dilleniales).</title>
        <authorList>
            <person name="Chanderbali A."/>
        </authorList>
    </citation>
    <scope>NUCLEOTIDE SEQUENCE [LARGE SCALE GENOMIC DNA]</scope>
    <source>
        <strain evidence="6">LSX21</strain>
        <tissue evidence="6">Leaf</tissue>
    </source>
</reference>
<dbReference type="InterPro" id="IPR002075">
    <property type="entry name" value="NTF2_dom"/>
</dbReference>
<dbReference type="Gene3D" id="3.10.450.50">
    <property type="match status" value="1"/>
</dbReference>